<dbReference type="GO" id="GO:0008948">
    <property type="term" value="F:oxaloacetate decarboxylase activity"/>
    <property type="evidence" value="ECO:0007669"/>
    <property type="project" value="TreeGrafter"/>
</dbReference>
<dbReference type="InterPro" id="IPR036704">
    <property type="entry name" value="RraA/RraA-like_sf"/>
</dbReference>
<name>A0A9P4Q814_9PEZI</name>
<feature type="binding site" evidence="1">
    <location>
        <begin position="143"/>
        <end position="146"/>
    </location>
    <ligand>
        <name>substrate</name>
    </ligand>
</feature>
<dbReference type="InterPro" id="IPR005493">
    <property type="entry name" value="RraA/RraA-like"/>
</dbReference>
<feature type="binding site" evidence="1">
    <location>
        <position position="166"/>
    </location>
    <ligand>
        <name>Mg(2+)</name>
        <dbReference type="ChEBI" id="CHEBI:18420"/>
    </ligand>
</feature>
<dbReference type="PANTHER" id="PTHR33254:SF4">
    <property type="entry name" value="4-HYDROXY-4-METHYL-2-OXOGLUTARATE ALDOLASE 3-RELATED"/>
    <property type="match status" value="1"/>
</dbReference>
<protein>
    <submittedName>
        <fullName evidence="2">RraA-like protein</fullName>
    </submittedName>
</protein>
<dbReference type="SUPFAM" id="SSF89562">
    <property type="entry name" value="RraA-like"/>
    <property type="match status" value="1"/>
</dbReference>
<gene>
    <name evidence="2" type="ORF">K431DRAFT_285991</name>
</gene>
<organism evidence="2 3">
    <name type="scientific">Polychaeton citri CBS 116435</name>
    <dbReference type="NCBI Taxonomy" id="1314669"/>
    <lineage>
        <taxon>Eukaryota</taxon>
        <taxon>Fungi</taxon>
        <taxon>Dikarya</taxon>
        <taxon>Ascomycota</taxon>
        <taxon>Pezizomycotina</taxon>
        <taxon>Dothideomycetes</taxon>
        <taxon>Dothideomycetidae</taxon>
        <taxon>Capnodiales</taxon>
        <taxon>Capnodiaceae</taxon>
        <taxon>Polychaeton</taxon>
    </lineage>
</organism>
<dbReference type="AlphaFoldDB" id="A0A9P4Q814"/>
<reference evidence="2" key="1">
    <citation type="journal article" date="2020" name="Stud. Mycol.">
        <title>101 Dothideomycetes genomes: a test case for predicting lifestyles and emergence of pathogens.</title>
        <authorList>
            <person name="Haridas S."/>
            <person name="Albert R."/>
            <person name="Binder M."/>
            <person name="Bloem J."/>
            <person name="Labutti K."/>
            <person name="Salamov A."/>
            <person name="Andreopoulos B."/>
            <person name="Baker S."/>
            <person name="Barry K."/>
            <person name="Bills G."/>
            <person name="Bluhm B."/>
            <person name="Cannon C."/>
            <person name="Castanera R."/>
            <person name="Culley D."/>
            <person name="Daum C."/>
            <person name="Ezra D."/>
            <person name="Gonzalez J."/>
            <person name="Henrissat B."/>
            <person name="Kuo A."/>
            <person name="Liang C."/>
            <person name="Lipzen A."/>
            <person name="Lutzoni F."/>
            <person name="Magnuson J."/>
            <person name="Mondo S."/>
            <person name="Nolan M."/>
            <person name="Ohm R."/>
            <person name="Pangilinan J."/>
            <person name="Park H.-J."/>
            <person name="Ramirez L."/>
            <person name="Alfaro M."/>
            <person name="Sun H."/>
            <person name="Tritt A."/>
            <person name="Yoshinaga Y."/>
            <person name="Zwiers L.-H."/>
            <person name="Turgeon B."/>
            <person name="Goodwin S."/>
            <person name="Spatafora J."/>
            <person name="Crous P."/>
            <person name="Grigoriev I."/>
        </authorList>
    </citation>
    <scope>NUCLEOTIDE SEQUENCE</scope>
    <source>
        <strain evidence="2">CBS 116435</strain>
    </source>
</reference>
<dbReference type="GO" id="GO:0047443">
    <property type="term" value="F:4-hydroxy-4-methyl-2-oxoglutarate aldolase activity"/>
    <property type="evidence" value="ECO:0007669"/>
    <property type="project" value="TreeGrafter"/>
</dbReference>
<comment type="cofactor">
    <cofactor evidence="1">
        <name>Mg(2+)</name>
        <dbReference type="ChEBI" id="CHEBI:18420"/>
    </cofactor>
</comment>
<keyword evidence="1" id="KW-0479">Metal-binding</keyword>
<dbReference type="GO" id="GO:0046872">
    <property type="term" value="F:metal ion binding"/>
    <property type="evidence" value="ECO:0007669"/>
    <property type="project" value="UniProtKB-KW"/>
</dbReference>
<dbReference type="EMBL" id="MU003802">
    <property type="protein sequence ID" value="KAF2720141.1"/>
    <property type="molecule type" value="Genomic_DNA"/>
</dbReference>
<dbReference type="CDD" id="cd16841">
    <property type="entry name" value="RraA_family"/>
    <property type="match status" value="1"/>
</dbReference>
<dbReference type="Pfam" id="PF03737">
    <property type="entry name" value="RraA-like"/>
    <property type="match status" value="1"/>
</dbReference>
<evidence type="ECO:0000313" key="3">
    <source>
        <dbReference type="Proteomes" id="UP000799441"/>
    </source>
</evidence>
<dbReference type="OrthoDB" id="1476984at2759"/>
<keyword evidence="1" id="KW-0460">Magnesium</keyword>
<keyword evidence="3" id="KW-1185">Reference proteome</keyword>
<proteinExistence type="predicted"/>
<sequence length="269" mass="29261">MLQLQHRFRAGLIPSINRSVLLEKALSRRMTSHIDIEALGRKISEKYSACDVSDALLKLKVPNAGFLPDISPIPRKGVSRLHIVAPISTIIFVPKDHQPGVQLNAFVPAESNMPKGKHWSDLPSPGTIALLQQPQGQICAVLGDIMATRLKIRGVKGVVADGRVRDIVSISDICDQGNFTCWSKGFSTVGTGLQAKPWAYDVPIRIGDVVVRPGDLLCADEGERGLVVIPQEQIQAAAKLFPSLKEADDKVVADVQSGVDVSEAFRRHR</sequence>
<dbReference type="Proteomes" id="UP000799441">
    <property type="component" value="Unassembled WGS sequence"/>
</dbReference>
<accession>A0A9P4Q814</accession>
<feature type="binding site" evidence="1">
    <location>
        <position position="165"/>
    </location>
    <ligand>
        <name>substrate</name>
    </ligand>
</feature>
<evidence type="ECO:0000256" key="1">
    <source>
        <dbReference type="PIRSR" id="PIRSR605493-1"/>
    </source>
</evidence>
<dbReference type="Gene3D" id="3.50.30.40">
    <property type="entry name" value="Ribonuclease E inhibitor RraA/RraA-like"/>
    <property type="match status" value="1"/>
</dbReference>
<comment type="caution">
    <text evidence="2">The sequence shown here is derived from an EMBL/GenBank/DDBJ whole genome shotgun (WGS) entry which is preliminary data.</text>
</comment>
<evidence type="ECO:0000313" key="2">
    <source>
        <dbReference type="EMBL" id="KAF2720141.1"/>
    </source>
</evidence>
<dbReference type="PANTHER" id="PTHR33254">
    <property type="entry name" value="4-HYDROXY-4-METHYL-2-OXOGLUTARATE ALDOLASE 3-RELATED"/>
    <property type="match status" value="1"/>
</dbReference>